<feature type="transmembrane region" description="Helical" evidence="6">
    <location>
        <begin position="105"/>
        <end position="126"/>
    </location>
</feature>
<evidence type="ECO:0000313" key="7">
    <source>
        <dbReference type="EMBL" id="AWI07879.1"/>
    </source>
</evidence>
<evidence type="ECO:0000256" key="3">
    <source>
        <dbReference type="ARBA" id="ARBA00022692"/>
    </source>
</evidence>
<keyword evidence="5 6" id="KW-0472">Membrane</keyword>
<feature type="transmembrane region" description="Helical" evidence="6">
    <location>
        <begin position="6"/>
        <end position="27"/>
    </location>
</feature>
<feature type="transmembrane region" description="Helical" evidence="6">
    <location>
        <begin position="283"/>
        <end position="304"/>
    </location>
</feature>
<reference evidence="7 8" key="1">
    <citation type="journal article" date="2018" name="Syst. Appl. Microbiol.">
        <title>Ereboglobus luteus gen. nov. sp. nov. from cockroach guts, and new insights into the oxygen relationship of the genera Opitutus and Didymococcus (Verrucomicrobia: Opitutaceae).</title>
        <authorList>
            <person name="Tegtmeier D."/>
            <person name="Belitz A."/>
            <person name="Radek R."/>
            <person name="Heimerl T."/>
            <person name="Brune A."/>
        </authorList>
    </citation>
    <scope>NUCLEOTIDE SEQUENCE [LARGE SCALE GENOMIC DNA]</scope>
    <source>
        <strain evidence="7 8">Ho45</strain>
    </source>
</reference>
<organism evidence="7 8">
    <name type="scientific">Ereboglobus luteus</name>
    <dbReference type="NCBI Taxonomy" id="1796921"/>
    <lineage>
        <taxon>Bacteria</taxon>
        <taxon>Pseudomonadati</taxon>
        <taxon>Verrucomicrobiota</taxon>
        <taxon>Opitutia</taxon>
        <taxon>Opitutales</taxon>
        <taxon>Opitutaceae</taxon>
        <taxon>Ereboglobus</taxon>
    </lineage>
</organism>
<keyword evidence="3 6" id="KW-0812">Transmembrane</keyword>
<name>A0A2U8DZ19_9BACT</name>
<dbReference type="NCBIfam" id="TIGR03718">
    <property type="entry name" value="R_switched_Alx"/>
    <property type="match status" value="1"/>
</dbReference>
<dbReference type="Proteomes" id="UP000244896">
    <property type="component" value="Chromosome"/>
</dbReference>
<dbReference type="RefSeq" id="WP_108823688.1">
    <property type="nucleotide sequence ID" value="NZ_CP023004.1"/>
</dbReference>
<feature type="transmembrane region" description="Helical" evidence="6">
    <location>
        <begin position="224"/>
        <end position="243"/>
    </location>
</feature>
<evidence type="ECO:0000256" key="6">
    <source>
        <dbReference type="SAM" id="Phobius"/>
    </source>
</evidence>
<gene>
    <name evidence="7" type="ORF">CKA38_00150</name>
</gene>
<dbReference type="OrthoDB" id="9783692at2"/>
<dbReference type="PANTHER" id="PTHR30238">
    <property type="entry name" value="MEMBRANE BOUND PREDICTED REDOX MODULATOR"/>
    <property type="match status" value="1"/>
</dbReference>
<feature type="transmembrane region" description="Helical" evidence="6">
    <location>
        <begin position="39"/>
        <end position="58"/>
    </location>
</feature>
<dbReference type="KEGG" id="elut:CKA38_00150"/>
<evidence type="ECO:0000313" key="8">
    <source>
        <dbReference type="Proteomes" id="UP000244896"/>
    </source>
</evidence>
<evidence type="ECO:0000256" key="1">
    <source>
        <dbReference type="ARBA" id="ARBA00004141"/>
    </source>
</evidence>
<protein>
    <recommendedName>
        <fullName evidence="9">Tellurium resistance protein TerC</fullName>
    </recommendedName>
</protein>
<feature type="transmembrane region" description="Helical" evidence="6">
    <location>
        <begin position="132"/>
        <end position="150"/>
    </location>
</feature>
<dbReference type="EMBL" id="CP023004">
    <property type="protein sequence ID" value="AWI07879.1"/>
    <property type="molecule type" value="Genomic_DNA"/>
</dbReference>
<feature type="transmembrane region" description="Helical" evidence="6">
    <location>
        <begin position="70"/>
        <end position="93"/>
    </location>
</feature>
<comment type="similarity">
    <text evidence="2">Belongs to the TerC family.</text>
</comment>
<evidence type="ECO:0000256" key="4">
    <source>
        <dbReference type="ARBA" id="ARBA00022989"/>
    </source>
</evidence>
<dbReference type="Pfam" id="PF03741">
    <property type="entry name" value="TerC"/>
    <property type="match status" value="1"/>
</dbReference>
<dbReference type="InterPro" id="IPR005496">
    <property type="entry name" value="Integral_membrane_TerC"/>
</dbReference>
<keyword evidence="8" id="KW-1185">Reference proteome</keyword>
<dbReference type="PANTHER" id="PTHR30238:SF0">
    <property type="entry name" value="THYLAKOID MEMBRANE PROTEIN TERC, CHLOROPLASTIC"/>
    <property type="match status" value="1"/>
</dbReference>
<dbReference type="InterPro" id="IPR022369">
    <property type="entry name" value="Integral_membrane_TerC_rswitch"/>
</dbReference>
<feature type="transmembrane region" description="Helical" evidence="6">
    <location>
        <begin position="192"/>
        <end position="212"/>
    </location>
</feature>
<evidence type="ECO:0000256" key="5">
    <source>
        <dbReference type="ARBA" id="ARBA00023136"/>
    </source>
</evidence>
<proteinExistence type="inferred from homology"/>
<dbReference type="GO" id="GO:0016020">
    <property type="term" value="C:membrane"/>
    <property type="evidence" value="ECO:0007669"/>
    <property type="project" value="UniProtKB-SubCell"/>
</dbReference>
<dbReference type="AlphaFoldDB" id="A0A2U8DZ19"/>
<evidence type="ECO:0000256" key="2">
    <source>
        <dbReference type="ARBA" id="ARBA00007511"/>
    </source>
</evidence>
<comment type="subcellular location">
    <subcellularLocation>
        <location evidence="1">Membrane</location>
        <topology evidence="1">Multi-pass membrane protein</topology>
    </subcellularLocation>
</comment>
<accession>A0A2U8DZ19</accession>
<feature type="transmembrane region" description="Helical" evidence="6">
    <location>
        <begin position="255"/>
        <end position="277"/>
    </location>
</feature>
<evidence type="ECO:0008006" key="9">
    <source>
        <dbReference type="Google" id="ProtNLM"/>
    </source>
</evidence>
<keyword evidence="4 6" id="KW-1133">Transmembrane helix</keyword>
<sequence length="313" mass="35027">MDEYPLWAWLGFGIFISAMLALDLGVFNRKAHVVSVKEAVTWCIVWFSLAMGFNAFVWHEHGSQAAAQWFASYLVELGLSVDNVFVFIVVFSFFKVRAEYQHRVLFWGIVGAAVMRAVFILVGVKLIEHFEWILMIFGAFLIFTGIKLALPKKDEHVHPEKNIVVRLFRKFFPVAPDYHEGRFFTKIDGRKVATPLFIVLLVIETTDLVFALDSIPAVLGITKVPFIAFTSNIFAILGLRSMYFALSGVMGMFRFLGLGLAVILVFIGMKMIVGYILNYHVSIGLSLGVIGGTLALSVIASLLFPGKKKTESQ</sequence>